<feature type="chain" id="PRO_5009950876" evidence="1">
    <location>
        <begin position="18"/>
        <end position="373"/>
    </location>
</feature>
<gene>
    <name evidence="2" type="ordered locus">PAS_chr2-1_0764</name>
</gene>
<keyword evidence="3" id="KW-1185">Reference proteome</keyword>
<dbReference type="GeneID" id="8198382"/>
<keyword evidence="1" id="KW-0732">Signal</keyword>
<dbReference type="HOGENOM" id="CLU_063089_0_0_1"/>
<evidence type="ECO:0000256" key="1">
    <source>
        <dbReference type="SAM" id="SignalP"/>
    </source>
</evidence>
<dbReference type="AlphaFoldDB" id="C4R1P5"/>
<dbReference type="RefSeq" id="XP_002491699.1">
    <property type="nucleotide sequence ID" value="XM_002491654.1"/>
</dbReference>
<name>C4R1P5_KOMPG</name>
<sequence>MKLALILAFLFLNRISCLFIPNQTILTGESIQDEQSLIQNTTFLLASDNISWSFLQLVGSHDLILPIEEVDTLLLPSLGKITLAREALEHTMIIDLTIRLQLTSCIRTIMLTIFLQEPVLTNSSLSTSDTRQLIYQQQTIKIDDMIVFFLPTRMQKIHRQNSHNNEISISILLKQRRRSRTQPFFEGQKAVRKSDFGAPLPVDSFKAPPSVVKDLFEDIRVKPKNDETNEFHEKLACRLDDFFNQLKGVEFIILLYFDDNEHDTSKCPVPKHYDHVIHQNISSHSLLENSKYDRVSSTDFRLINAKAYWINTEKTIKRRELSEVRIEGVAASNATFVPTTIANSAEIRDCVKLTWHNVLHHSIFGRPTNFCHS</sequence>
<protein>
    <submittedName>
        <fullName evidence="2">Uncharacterized protein</fullName>
    </submittedName>
</protein>
<organism evidence="2 3">
    <name type="scientific">Komagataella phaffii (strain GS115 / ATCC 20864)</name>
    <name type="common">Yeast</name>
    <name type="synonym">Pichia pastoris</name>
    <dbReference type="NCBI Taxonomy" id="644223"/>
    <lineage>
        <taxon>Eukaryota</taxon>
        <taxon>Fungi</taxon>
        <taxon>Dikarya</taxon>
        <taxon>Ascomycota</taxon>
        <taxon>Saccharomycotina</taxon>
        <taxon>Pichiomycetes</taxon>
        <taxon>Pichiales</taxon>
        <taxon>Pichiaceae</taxon>
        <taxon>Komagataella</taxon>
    </lineage>
</organism>
<proteinExistence type="predicted"/>
<evidence type="ECO:0000313" key="2">
    <source>
        <dbReference type="EMBL" id="CAY69419.1"/>
    </source>
</evidence>
<dbReference type="EMBL" id="FN392320">
    <property type="protein sequence ID" value="CAY69419.1"/>
    <property type="molecule type" value="Genomic_DNA"/>
</dbReference>
<dbReference type="Proteomes" id="UP000000314">
    <property type="component" value="Chromosome 2"/>
</dbReference>
<accession>C4R1P5</accession>
<feature type="signal peptide" evidence="1">
    <location>
        <begin position="1"/>
        <end position="17"/>
    </location>
</feature>
<dbReference type="InParanoid" id="C4R1P5"/>
<dbReference type="OrthoDB" id="4097100at2759"/>
<dbReference type="KEGG" id="ppa:PAS_chr2-1_0764"/>
<evidence type="ECO:0000313" key="3">
    <source>
        <dbReference type="Proteomes" id="UP000000314"/>
    </source>
</evidence>
<reference evidence="2 3" key="1">
    <citation type="journal article" date="2009" name="Nat. Biotechnol.">
        <title>Genome sequence of the recombinant protein production host Pichia pastoris.</title>
        <authorList>
            <person name="De Schutter K."/>
            <person name="Lin Y.C."/>
            <person name="Tiels P."/>
            <person name="Van Hecke A."/>
            <person name="Glinka S."/>
            <person name="Weber-Lehmann J."/>
            <person name="Rouze P."/>
            <person name="Van de Peer Y."/>
            <person name="Callewaert N."/>
        </authorList>
    </citation>
    <scope>NUCLEOTIDE SEQUENCE [LARGE SCALE GENOMIC DNA]</scope>
    <source>
        <strain evidence="3">GS115 / ATCC 20864</strain>
    </source>
</reference>